<organism evidence="2 3">
    <name type="scientific">Cytospora mali</name>
    <name type="common">Apple Valsa canker fungus</name>
    <name type="synonym">Valsa mali</name>
    <dbReference type="NCBI Taxonomy" id="578113"/>
    <lineage>
        <taxon>Eukaryota</taxon>
        <taxon>Fungi</taxon>
        <taxon>Dikarya</taxon>
        <taxon>Ascomycota</taxon>
        <taxon>Pezizomycotina</taxon>
        <taxon>Sordariomycetes</taxon>
        <taxon>Sordariomycetidae</taxon>
        <taxon>Diaporthales</taxon>
        <taxon>Cytosporaceae</taxon>
        <taxon>Cytospora</taxon>
    </lineage>
</organism>
<feature type="region of interest" description="Disordered" evidence="1">
    <location>
        <begin position="68"/>
        <end position="124"/>
    </location>
</feature>
<dbReference type="Proteomes" id="UP000078576">
    <property type="component" value="Unassembled WGS sequence"/>
</dbReference>
<name>A0A194V6Q0_CYTMA</name>
<accession>A0A194V6Q0</accession>
<keyword evidence="3" id="KW-1185">Reference proteome</keyword>
<sequence length="340" mass="37387">MKLIYDTLDEVDNAILDILDSPNEEHGVEVGSGSSTSSGNPLILSIDLHLADLQSSSRALYKLISKCRPEGPVTPKQESQRRLPTPESGLSSHGIHQVVRDDRSVYSRDSLRDHNSSPDLLEVNHQRYTSSPTASPTYAIAPLKIPVRGVSPAVRSSTNLHLQVESEDIRSLPSPFDYELEYLNRQISETSSIGRLHFTNPGQLSPTTQQVPILRSVKSVEFDWAHKSRPSLDPDSDTWGASSEVNQSGFPITRGHLLSASQGGLGSIGGADVAPLDGRPRSLQIGRYSSRHFSTEENTRRLRTMRQGFASAGSPDADSEPLRLEELMEFLREGNSIRDL</sequence>
<reference evidence="3" key="1">
    <citation type="submission" date="2014-12" db="EMBL/GenBank/DDBJ databases">
        <title>Genome Sequence of Valsa Canker Pathogens Uncovers a Specific Adaption of Colonization on Woody Bark.</title>
        <authorList>
            <person name="Yin Z."/>
            <person name="Liu H."/>
            <person name="Gao X."/>
            <person name="Li Z."/>
            <person name="Song N."/>
            <person name="Ke X."/>
            <person name="Dai Q."/>
            <person name="Wu Y."/>
            <person name="Sun Y."/>
            <person name="Xu J.-R."/>
            <person name="Kang Z.K."/>
            <person name="Wang L."/>
            <person name="Huang L."/>
        </authorList>
    </citation>
    <scope>NUCLEOTIDE SEQUENCE [LARGE SCALE GENOMIC DNA]</scope>
    <source>
        <strain evidence="3">SXYL134</strain>
    </source>
</reference>
<proteinExistence type="predicted"/>
<evidence type="ECO:0000313" key="2">
    <source>
        <dbReference type="EMBL" id="KUI59511.1"/>
    </source>
</evidence>
<dbReference type="AlphaFoldDB" id="A0A194V6Q0"/>
<gene>
    <name evidence="2" type="ORF">VP1G_11091</name>
</gene>
<protein>
    <submittedName>
        <fullName evidence="2">Uncharacterized protein</fullName>
    </submittedName>
</protein>
<dbReference type="OrthoDB" id="5244201at2759"/>
<evidence type="ECO:0000256" key="1">
    <source>
        <dbReference type="SAM" id="MobiDB-lite"/>
    </source>
</evidence>
<evidence type="ECO:0000313" key="3">
    <source>
        <dbReference type="Proteomes" id="UP000078576"/>
    </source>
</evidence>
<feature type="compositionally biased region" description="Basic and acidic residues" evidence="1">
    <location>
        <begin position="98"/>
        <end position="116"/>
    </location>
</feature>
<dbReference type="EMBL" id="KN714731">
    <property type="protein sequence ID" value="KUI59511.1"/>
    <property type="molecule type" value="Genomic_DNA"/>
</dbReference>